<evidence type="ECO:0000259" key="1">
    <source>
        <dbReference type="Pfam" id="PF00557"/>
    </source>
</evidence>
<feature type="domain" description="Creatinase N-terminal" evidence="2">
    <location>
        <begin position="12"/>
        <end position="122"/>
    </location>
</feature>
<dbReference type="OrthoDB" id="9806388at2"/>
<feature type="domain" description="Peptidase M24" evidence="1">
    <location>
        <begin position="130"/>
        <end position="330"/>
    </location>
</feature>
<dbReference type="Pfam" id="PF00557">
    <property type="entry name" value="Peptidase_M24"/>
    <property type="match status" value="1"/>
</dbReference>
<accession>A0A109UGV4</accession>
<dbReference type="PANTHER" id="PTHR46112:SF3">
    <property type="entry name" value="AMINOPEPTIDASE YPDF"/>
    <property type="match status" value="1"/>
</dbReference>
<evidence type="ECO:0000313" key="4">
    <source>
        <dbReference type="Proteomes" id="UP000063781"/>
    </source>
</evidence>
<sequence>MTRIDHLKNTLSQDAMIISNPISIYYYIGQEFDVGERLLALIINKDKAPVLFLNEMFENKTSIQTVAFKDSDDIKTLLSDALPQTGAIAVDGGFSAKFLLPLFRQGRTFVDGSYLIESQRAIKTKEEQDALRHASKLNDDIMASLVPLFKEGVSERELADIILKQQSTHPLSGPSFTPIVLFSENIANPHGLPSNRTLKKGDAILVDMGGIYNHYCSDMTRTFFYGSNPELETLYHIVLKANLAAIDTVKPGVKLSDIDKAARDVITQAGYGAQFIHRTGHGIGIECHETLDVSSSNDTIVQDGMCFSIEPGIYVKGLGGIRIEDLVIVTSDGCDVINTFPKGLEENRL</sequence>
<dbReference type="InterPro" id="IPR050659">
    <property type="entry name" value="Peptidase_M24B"/>
</dbReference>
<dbReference type="InterPro" id="IPR029149">
    <property type="entry name" value="Creatin/AminoP/Spt16_N"/>
</dbReference>
<dbReference type="RefSeq" id="WP_067631618.1">
    <property type="nucleotide sequence ID" value="NZ_CP013213.1"/>
</dbReference>
<dbReference type="SUPFAM" id="SSF53092">
    <property type="entry name" value="Creatinase/prolidase N-terminal domain"/>
    <property type="match status" value="1"/>
</dbReference>
<dbReference type="InterPro" id="IPR000587">
    <property type="entry name" value="Creatinase_N"/>
</dbReference>
<dbReference type="CDD" id="cd01092">
    <property type="entry name" value="APP-like"/>
    <property type="match status" value="1"/>
</dbReference>
<reference evidence="3 4" key="1">
    <citation type="submission" date="2015-10" db="EMBL/GenBank/DDBJ databases">
        <title>Erysipelothrix larvae sp. LV19 isolated from the larval gut of the rhinoceros beetle, Trypoxylus dichotomus.</title>
        <authorList>
            <person name="Lim S."/>
            <person name="Kim B.-C."/>
        </authorList>
    </citation>
    <scope>NUCLEOTIDE SEQUENCE [LARGE SCALE GENOMIC DNA]</scope>
    <source>
        <strain evidence="3 4">LV19</strain>
    </source>
</reference>
<dbReference type="KEGG" id="erl:AOC36_03865"/>
<gene>
    <name evidence="3" type="ORF">AOC36_03865</name>
</gene>
<proteinExistence type="predicted"/>
<dbReference type="Gene3D" id="3.90.230.10">
    <property type="entry name" value="Creatinase/methionine aminopeptidase superfamily"/>
    <property type="match status" value="1"/>
</dbReference>
<dbReference type="Gene3D" id="3.40.350.10">
    <property type="entry name" value="Creatinase/prolidase N-terminal domain"/>
    <property type="match status" value="1"/>
</dbReference>
<evidence type="ECO:0000313" key="3">
    <source>
        <dbReference type="EMBL" id="AMC93138.1"/>
    </source>
</evidence>
<dbReference type="EMBL" id="CP013213">
    <property type="protein sequence ID" value="AMC93138.1"/>
    <property type="molecule type" value="Genomic_DNA"/>
</dbReference>
<dbReference type="Pfam" id="PF01321">
    <property type="entry name" value="Creatinase_N"/>
    <property type="match status" value="1"/>
</dbReference>
<dbReference type="STRING" id="1514105.AOC36_03865"/>
<keyword evidence="4" id="KW-1185">Reference proteome</keyword>
<dbReference type="SUPFAM" id="SSF55920">
    <property type="entry name" value="Creatinase/aminopeptidase"/>
    <property type="match status" value="1"/>
</dbReference>
<dbReference type="InterPro" id="IPR000994">
    <property type="entry name" value="Pept_M24"/>
</dbReference>
<dbReference type="Proteomes" id="UP000063781">
    <property type="component" value="Chromosome"/>
</dbReference>
<name>A0A109UGV4_9FIRM</name>
<dbReference type="InterPro" id="IPR036005">
    <property type="entry name" value="Creatinase/aminopeptidase-like"/>
</dbReference>
<dbReference type="AlphaFoldDB" id="A0A109UGV4"/>
<dbReference type="PANTHER" id="PTHR46112">
    <property type="entry name" value="AMINOPEPTIDASE"/>
    <property type="match status" value="1"/>
</dbReference>
<evidence type="ECO:0000259" key="2">
    <source>
        <dbReference type="Pfam" id="PF01321"/>
    </source>
</evidence>
<organism evidence="3 4">
    <name type="scientific">Erysipelothrix larvae</name>
    <dbReference type="NCBI Taxonomy" id="1514105"/>
    <lineage>
        <taxon>Bacteria</taxon>
        <taxon>Bacillati</taxon>
        <taxon>Bacillota</taxon>
        <taxon>Erysipelotrichia</taxon>
        <taxon>Erysipelotrichales</taxon>
        <taxon>Erysipelotrichaceae</taxon>
        <taxon>Erysipelothrix</taxon>
    </lineage>
</organism>
<protein>
    <submittedName>
        <fullName evidence="3">Xaa-Pro dipeptidase</fullName>
    </submittedName>
</protein>